<sequence length="150" mass="17147">MNDPNIPLCNPLLKLDNQLCFSVYALSRLITKTYQPLLDTLGVTYPQYLVLLLLWEHESLTVKELGEKLLLDSGTLTPLLKRMEQRGWLSRRRATHDERSVIATLQPAGRALEQQAQEIPVQLGNCLDMTIEQISDLRQQLKPIISQLNK</sequence>
<dbReference type="SUPFAM" id="SSF46785">
    <property type="entry name" value="Winged helix' DNA-binding domain"/>
    <property type="match status" value="1"/>
</dbReference>
<comment type="caution">
    <text evidence="7">The sequence shown here is derived from an EMBL/GenBank/DDBJ whole genome shotgun (WGS) entry which is preliminary data.</text>
</comment>
<gene>
    <name evidence="7" type="ORF">FNT36_21180</name>
</gene>
<dbReference type="GO" id="GO:0006950">
    <property type="term" value="P:response to stress"/>
    <property type="evidence" value="ECO:0007669"/>
    <property type="project" value="TreeGrafter"/>
</dbReference>
<keyword evidence="5" id="KW-0804">Transcription</keyword>
<evidence type="ECO:0000256" key="5">
    <source>
        <dbReference type="ARBA" id="ARBA00023163"/>
    </source>
</evidence>
<evidence type="ECO:0000256" key="1">
    <source>
        <dbReference type="ARBA" id="ARBA00004496"/>
    </source>
</evidence>
<dbReference type="PROSITE" id="PS50995">
    <property type="entry name" value="HTH_MARR_2"/>
    <property type="match status" value="1"/>
</dbReference>
<keyword evidence="8" id="KW-1185">Reference proteome</keyword>
<dbReference type="OrthoDB" id="9806864at2"/>
<keyword evidence="3" id="KW-0805">Transcription regulation</keyword>
<dbReference type="AlphaFoldDB" id="A0A558BMG8"/>
<dbReference type="PANTHER" id="PTHR33164:SF100">
    <property type="entry name" value="OSPR"/>
    <property type="match status" value="1"/>
</dbReference>
<dbReference type="Proteomes" id="UP000317624">
    <property type="component" value="Unassembled WGS sequence"/>
</dbReference>
<feature type="domain" description="HTH marR-type" evidence="6">
    <location>
        <begin position="16"/>
        <end position="150"/>
    </location>
</feature>
<dbReference type="Gene3D" id="1.10.10.10">
    <property type="entry name" value="Winged helix-like DNA-binding domain superfamily/Winged helix DNA-binding domain"/>
    <property type="match status" value="1"/>
</dbReference>
<dbReference type="GO" id="GO:0003700">
    <property type="term" value="F:DNA-binding transcription factor activity"/>
    <property type="evidence" value="ECO:0007669"/>
    <property type="project" value="InterPro"/>
</dbReference>
<evidence type="ECO:0000313" key="7">
    <source>
        <dbReference type="EMBL" id="TVT37690.1"/>
    </source>
</evidence>
<keyword evidence="4" id="KW-0238">DNA-binding</keyword>
<proteinExistence type="predicted"/>
<evidence type="ECO:0000259" key="6">
    <source>
        <dbReference type="PROSITE" id="PS50995"/>
    </source>
</evidence>
<evidence type="ECO:0000256" key="4">
    <source>
        <dbReference type="ARBA" id="ARBA00023125"/>
    </source>
</evidence>
<dbReference type="InterPro" id="IPR000835">
    <property type="entry name" value="HTH_MarR-typ"/>
</dbReference>
<accession>A0A558BMG8</accession>
<organism evidence="7 8">
    <name type="scientific">Hymenobacter setariae</name>
    <dbReference type="NCBI Taxonomy" id="2594794"/>
    <lineage>
        <taxon>Bacteria</taxon>
        <taxon>Pseudomonadati</taxon>
        <taxon>Bacteroidota</taxon>
        <taxon>Cytophagia</taxon>
        <taxon>Cytophagales</taxon>
        <taxon>Hymenobacteraceae</taxon>
        <taxon>Hymenobacter</taxon>
    </lineage>
</organism>
<evidence type="ECO:0000256" key="3">
    <source>
        <dbReference type="ARBA" id="ARBA00023015"/>
    </source>
</evidence>
<dbReference type="EMBL" id="VMRJ01000006">
    <property type="protein sequence ID" value="TVT37690.1"/>
    <property type="molecule type" value="Genomic_DNA"/>
</dbReference>
<dbReference type="GO" id="GO:0005737">
    <property type="term" value="C:cytoplasm"/>
    <property type="evidence" value="ECO:0007669"/>
    <property type="project" value="UniProtKB-SubCell"/>
</dbReference>
<reference evidence="7 8" key="1">
    <citation type="submission" date="2019-07" db="EMBL/GenBank/DDBJ databases">
        <title>Hymenobacter sp. straun FUR1 Genome sequencing and assembly.</title>
        <authorList>
            <person name="Chhetri G."/>
        </authorList>
    </citation>
    <scope>NUCLEOTIDE SEQUENCE [LARGE SCALE GENOMIC DNA]</scope>
    <source>
        <strain evidence="7 8">Fur1</strain>
    </source>
</reference>
<keyword evidence="2" id="KW-0963">Cytoplasm</keyword>
<dbReference type="PRINTS" id="PR00598">
    <property type="entry name" value="HTHMARR"/>
</dbReference>
<dbReference type="InterPro" id="IPR039422">
    <property type="entry name" value="MarR/SlyA-like"/>
</dbReference>
<dbReference type="PANTHER" id="PTHR33164">
    <property type="entry name" value="TRANSCRIPTIONAL REGULATOR, MARR FAMILY"/>
    <property type="match status" value="1"/>
</dbReference>
<dbReference type="InterPro" id="IPR036388">
    <property type="entry name" value="WH-like_DNA-bd_sf"/>
</dbReference>
<dbReference type="FunFam" id="1.10.10.10:FF:000163">
    <property type="entry name" value="MarR family transcriptional regulator"/>
    <property type="match status" value="1"/>
</dbReference>
<protein>
    <submittedName>
        <fullName evidence="7">MarR family transcriptional regulator</fullName>
    </submittedName>
</protein>
<comment type="subcellular location">
    <subcellularLocation>
        <location evidence="1">Cytoplasm</location>
    </subcellularLocation>
</comment>
<evidence type="ECO:0000313" key="8">
    <source>
        <dbReference type="Proteomes" id="UP000317624"/>
    </source>
</evidence>
<dbReference type="RefSeq" id="WP_144851872.1">
    <property type="nucleotide sequence ID" value="NZ_VMRJ01000006.1"/>
</dbReference>
<name>A0A558BMG8_9BACT</name>
<dbReference type="Pfam" id="PF01047">
    <property type="entry name" value="MarR"/>
    <property type="match status" value="1"/>
</dbReference>
<evidence type="ECO:0000256" key="2">
    <source>
        <dbReference type="ARBA" id="ARBA00022490"/>
    </source>
</evidence>
<dbReference type="InterPro" id="IPR036390">
    <property type="entry name" value="WH_DNA-bd_sf"/>
</dbReference>
<dbReference type="SMART" id="SM00347">
    <property type="entry name" value="HTH_MARR"/>
    <property type="match status" value="1"/>
</dbReference>
<dbReference type="GO" id="GO:0003677">
    <property type="term" value="F:DNA binding"/>
    <property type="evidence" value="ECO:0007669"/>
    <property type="project" value="UniProtKB-KW"/>
</dbReference>